<evidence type="ECO:0000259" key="20">
    <source>
        <dbReference type="Pfam" id="PF24621"/>
    </source>
</evidence>
<dbReference type="NCBIfam" id="TIGR01357">
    <property type="entry name" value="aroB"/>
    <property type="match status" value="1"/>
</dbReference>
<evidence type="ECO:0000256" key="9">
    <source>
        <dbReference type="ARBA" id="ARBA00022490"/>
    </source>
</evidence>
<dbReference type="Proteomes" id="UP000075683">
    <property type="component" value="Unassembled WGS sequence"/>
</dbReference>
<dbReference type="GO" id="GO:0046872">
    <property type="term" value="F:metal ion binding"/>
    <property type="evidence" value="ECO:0007669"/>
    <property type="project" value="UniProtKB-KW"/>
</dbReference>
<dbReference type="Gene3D" id="3.40.50.1970">
    <property type="match status" value="1"/>
</dbReference>
<comment type="caution">
    <text evidence="18">Lacks conserved residue(s) required for the propagation of feature annotation.</text>
</comment>
<sequence>MKEKLEIRAKSGTYPLWIGTGALKELAGFLGGRNPSKLLIVTDPTVKQLHLDTLLEEIGDDFPYGVHTVPKGEEAKTFREYERLLTFALEEELDRRSLFLAFGGGAVGDLTGFAAATFMRGIGYVQIPTTILAHDSAIGGKTAINHPLGKNLIGAFHHPLAVFYELSFLETLPVREKLSGFAEIIKEACIGSPDFLQELMEEIDGPEKLVPENLYLPLKKGILVKKQFVERDEREESVRAFLNFGHTLGHALEKEMGYGRIAHGEAVATGMVFALSLSGAFAGFCAPYEGWTGDWLRWLETLGYRTKLPASLSPERLAERMKLDKKREKGRLRFVLLRKIGEPVLTAVPEAAVIEHLTRMKGA</sequence>
<keyword evidence="10 18" id="KW-0028">Amino-acid biosynthesis</keyword>
<comment type="subcellular location">
    <subcellularLocation>
        <location evidence="4 18">Cytoplasm</location>
    </subcellularLocation>
</comment>
<dbReference type="UniPathway" id="UPA00053">
    <property type="reaction ID" value="UER00085"/>
</dbReference>
<evidence type="ECO:0000256" key="17">
    <source>
        <dbReference type="ARBA" id="ARBA00023285"/>
    </source>
</evidence>
<dbReference type="InterPro" id="IPR050071">
    <property type="entry name" value="Dehydroquinate_synthase"/>
</dbReference>
<organism evidence="21 22">
    <name type="scientific">Caldibacillus debilis</name>
    <dbReference type="NCBI Taxonomy" id="301148"/>
    <lineage>
        <taxon>Bacteria</taxon>
        <taxon>Bacillati</taxon>
        <taxon>Bacillota</taxon>
        <taxon>Bacilli</taxon>
        <taxon>Bacillales</taxon>
        <taxon>Bacillaceae</taxon>
        <taxon>Caldibacillus</taxon>
    </lineage>
</organism>
<evidence type="ECO:0000256" key="1">
    <source>
        <dbReference type="ARBA" id="ARBA00001393"/>
    </source>
</evidence>
<dbReference type="InterPro" id="IPR056179">
    <property type="entry name" value="DHQS_C"/>
</dbReference>
<comment type="similarity">
    <text evidence="6 18">Belongs to the sugar phosphate cyclases superfamily. Dehydroquinate synthase family.</text>
</comment>
<evidence type="ECO:0000256" key="18">
    <source>
        <dbReference type="HAMAP-Rule" id="MF_00110"/>
    </source>
</evidence>
<evidence type="ECO:0000256" key="14">
    <source>
        <dbReference type="ARBA" id="ARBA00023027"/>
    </source>
</evidence>
<proteinExistence type="inferred from homology"/>
<keyword evidence="14 18" id="KW-0520">NAD</keyword>
<comment type="cofactor">
    <cofactor evidence="3">
        <name>Zn(2+)</name>
        <dbReference type="ChEBI" id="CHEBI:29105"/>
    </cofactor>
</comment>
<dbReference type="EC" id="4.2.3.4" evidence="7 18"/>
<dbReference type="PIRSF" id="PIRSF001455">
    <property type="entry name" value="DHQ_synth"/>
    <property type="match status" value="1"/>
</dbReference>
<comment type="cofactor">
    <cofactor evidence="2 18">
        <name>NAD(+)</name>
        <dbReference type="ChEBI" id="CHEBI:57540"/>
    </cofactor>
</comment>
<feature type="binding site" evidence="18">
    <location>
        <position position="141"/>
    </location>
    <ligand>
        <name>NAD(+)</name>
        <dbReference type="ChEBI" id="CHEBI:57540"/>
    </ligand>
</feature>
<keyword evidence="16 18" id="KW-0456">Lyase</keyword>
<evidence type="ECO:0000313" key="22">
    <source>
        <dbReference type="Proteomes" id="UP000075683"/>
    </source>
</evidence>
<feature type="binding site" evidence="18">
    <location>
        <position position="263"/>
    </location>
    <ligand>
        <name>Zn(2+)</name>
        <dbReference type="ChEBI" id="CHEBI:29105"/>
    </ligand>
</feature>
<dbReference type="InterPro" id="IPR030960">
    <property type="entry name" value="DHQS/DOIS_N"/>
</dbReference>
<dbReference type="RefSeq" id="WP_061567916.1">
    <property type="nucleotide sequence ID" value="NZ_LQYT01000007.1"/>
</dbReference>
<dbReference type="PATRIC" id="fig|301148.3.peg.4156"/>
<feature type="binding site" evidence="18">
    <location>
        <begin position="105"/>
        <end position="109"/>
    </location>
    <ligand>
        <name>NAD(+)</name>
        <dbReference type="ChEBI" id="CHEBI:57540"/>
    </ligand>
</feature>
<dbReference type="EMBL" id="LQYT01000007">
    <property type="protein sequence ID" value="KYD22791.1"/>
    <property type="molecule type" value="Genomic_DNA"/>
</dbReference>
<comment type="catalytic activity">
    <reaction evidence="1 18">
        <text>7-phospho-2-dehydro-3-deoxy-D-arabino-heptonate = 3-dehydroquinate + phosphate</text>
        <dbReference type="Rhea" id="RHEA:21968"/>
        <dbReference type="ChEBI" id="CHEBI:32364"/>
        <dbReference type="ChEBI" id="CHEBI:43474"/>
        <dbReference type="ChEBI" id="CHEBI:58394"/>
        <dbReference type="EC" id="4.2.3.4"/>
    </reaction>
</comment>
<comment type="function">
    <text evidence="18">Catalyzes the conversion of 3-deoxy-D-arabino-heptulosonate 7-phosphate (DAHP) to dehydroquinate (DHQ).</text>
</comment>
<feature type="domain" description="3-dehydroquinate synthase N-terminal" evidence="19">
    <location>
        <begin position="68"/>
        <end position="176"/>
    </location>
</feature>
<feature type="binding site" evidence="18">
    <location>
        <position position="183"/>
    </location>
    <ligand>
        <name>Zn(2+)</name>
        <dbReference type="ChEBI" id="CHEBI:29105"/>
    </ligand>
</feature>
<dbReference type="PANTHER" id="PTHR43622">
    <property type="entry name" value="3-DEHYDROQUINATE SYNTHASE"/>
    <property type="match status" value="1"/>
</dbReference>
<dbReference type="SUPFAM" id="SSF56796">
    <property type="entry name" value="Dehydroquinate synthase-like"/>
    <property type="match status" value="1"/>
</dbReference>
<name>A0A150ME64_9BACI</name>
<evidence type="ECO:0000256" key="12">
    <source>
        <dbReference type="ARBA" id="ARBA00022741"/>
    </source>
</evidence>
<dbReference type="GO" id="GO:0000166">
    <property type="term" value="F:nucleotide binding"/>
    <property type="evidence" value="ECO:0007669"/>
    <property type="project" value="UniProtKB-KW"/>
</dbReference>
<dbReference type="STRING" id="301148.B4135_0292"/>
<comment type="pathway">
    <text evidence="5 18">Metabolic intermediate biosynthesis; chorismate biosynthesis; chorismate from D-erythrose 4-phosphate and phosphoenolpyruvate: step 2/7.</text>
</comment>
<reference evidence="21 22" key="1">
    <citation type="submission" date="2016-01" db="EMBL/GenBank/DDBJ databases">
        <title>Draft Genome Sequences of Seven Thermophilic Sporeformers Isolated from Foods.</title>
        <authorList>
            <person name="Berendsen E.M."/>
            <person name="Wells-Bennik M.H."/>
            <person name="Krawcyk A.O."/>
            <person name="De Jong A."/>
            <person name="Holsappel S."/>
            <person name="Eijlander R.T."/>
            <person name="Kuipers O.P."/>
        </authorList>
    </citation>
    <scope>NUCLEOTIDE SEQUENCE [LARGE SCALE GENOMIC DNA]</scope>
    <source>
        <strain evidence="21 22">B4135</strain>
    </source>
</reference>
<evidence type="ECO:0000256" key="16">
    <source>
        <dbReference type="ARBA" id="ARBA00023239"/>
    </source>
</evidence>
<keyword evidence="12 18" id="KW-0547">Nucleotide-binding</keyword>
<evidence type="ECO:0000256" key="6">
    <source>
        <dbReference type="ARBA" id="ARBA00005412"/>
    </source>
</evidence>
<dbReference type="InterPro" id="IPR016037">
    <property type="entry name" value="DHQ_synth_AroB"/>
</dbReference>
<feature type="binding site" evidence="18">
    <location>
        <begin position="129"/>
        <end position="130"/>
    </location>
    <ligand>
        <name>NAD(+)</name>
        <dbReference type="ChEBI" id="CHEBI:57540"/>
    </ligand>
</feature>
<dbReference type="OrthoDB" id="9806583at2"/>
<dbReference type="CDD" id="cd08195">
    <property type="entry name" value="DHQS"/>
    <property type="match status" value="1"/>
</dbReference>
<dbReference type="GO" id="GO:0009423">
    <property type="term" value="P:chorismate biosynthetic process"/>
    <property type="evidence" value="ECO:0007669"/>
    <property type="project" value="UniProtKB-UniRule"/>
</dbReference>
<evidence type="ECO:0000256" key="4">
    <source>
        <dbReference type="ARBA" id="ARBA00004496"/>
    </source>
</evidence>
<comment type="caution">
    <text evidence="21">The sequence shown here is derived from an EMBL/GenBank/DDBJ whole genome shotgun (WGS) entry which is preliminary data.</text>
</comment>
<evidence type="ECO:0000256" key="13">
    <source>
        <dbReference type="ARBA" id="ARBA00022833"/>
    </source>
</evidence>
<keyword evidence="17 18" id="KW-0170">Cobalt</keyword>
<evidence type="ECO:0000256" key="5">
    <source>
        <dbReference type="ARBA" id="ARBA00004661"/>
    </source>
</evidence>
<comment type="cofactor">
    <cofactor evidence="18">
        <name>Co(2+)</name>
        <dbReference type="ChEBI" id="CHEBI:48828"/>
    </cofactor>
    <cofactor evidence="18">
        <name>Zn(2+)</name>
        <dbReference type="ChEBI" id="CHEBI:29105"/>
    </cofactor>
    <text evidence="18">Binds 1 divalent metal cation per subunit. Can use either Co(2+) or Zn(2+).</text>
</comment>
<dbReference type="GO" id="GO:0005737">
    <property type="term" value="C:cytoplasm"/>
    <property type="evidence" value="ECO:0007669"/>
    <property type="project" value="UniProtKB-SubCell"/>
</dbReference>
<feature type="domain" description="3-dehydroquinate synthase C-terminal" evidence="20">
    <location>
        <begin position="180"/>
        <end position="326"/>
    </location>
</feature>
<keyword evidence="9 18" id="KW-0963">Cytoplasm</keyword>
<evidence type="ECO:0000256" key="2">
    <source>
        <dbReference type="ARBA" id="ARBA00001911"/>
    </source>
</evidence>
<feature type="binding site" evidence="18">
    <location>
        <position position="246"/>
    </location>
    <ligand>
        <name>Zn(2+)</name>
        <dbReference type="ChEBI" id="CHEBI:29105"/>
    </ligand>
</feature>
<keyword evidence="13 18" id="KW-0862">Zinc</keyword>
<keyword evidence="15 18" id="KW-0057">Aromatic amino acid biosynthesis</keyword>
<evidence type="ECO:0000313" key="21">
    <source>
        <dbReference type="EMBL" id="KYD22791.1"/>
    </source>
</evidence>
<dbReference type="AlphaFoldDB" id="A0A150ME64"/>
<evidence type="ECO:0000256" key="15">
    <source>
        <dbReference type="ARBA" id="ARBA00023141"/>
    </source>
</evidence>
<dbReference type="Gene3D" id="1.20.1090.10">
    <property type="entry name" value="Dehydroquinate synthase-like - alpha domain"/>
    <property type="match status" value="1"/>
</dbReference>
<dbReference type="GO" id="GO:0009073">
    <property type="term" value="P:aromatic amino acid family biosynthetic process"/>
    <property type="evidence" value="ECO:0007669"/>
    <property type="project" value="UniProtKB-KW"/>
</dbReference>
<evidence type="ECO:0000256" key="7">
    <source>
        <dbReference type="ARBA" id="ARBA00013031"/>
    </source>
</evidence>
<evidence type="ECO:0000259" key="19">
    <source>
        <dbReference type="Pfam" id="PF01761"/>
    </source>
</evidence>
<dbReference type="PANTHER" id="PTHR43622:SF7">
    <property type="entry name" value="3-DEHYDROQUINATE SYNTHASE, CHLOROPLASTIC"/>
    <property type="match status" value="1"/>
</dbReference>
<evidence type="ECO:0000256" key="3">
    <source>
        <dbReference type="ARBA" id="ARBA00001947"/>
    </source>
</evidence>
<feature type="binding site" evidence="18">
    <location>
        <position position="150"/>
    </location>
    <ligand>
        <name>NAD(+)</name>
        <dbReference type="ChEBI" id="CHEBI:57540"/>
    </ligand>
</feature>
<evidence type="ECO:0000256" key="11">
    <source>
        <dbReference type="ARBA" id="ARBA00022723"/>
    </source>
</evidence>
<dbReference type="InterPro" id="IPR030963">
    <property type="entry name" value="DHQ_synth_fam"/>
</dbReference>
<dbReference type="HAMAP" id="MF_00110">
    <property type="entry name" value="DHQ_synthase"/>
    <property type="match status" value="1"/>
</dbReference>
<dbReference type="FunFam" id="3.40.50.1970:FF:000007">
    <property type="entry name" value="Pentafunctional AROM polypeptide"/>
    <property type="match status" value="1"/>
</dbReference>
<evidence type="ECO:0000256" key="10">
    <source>
        <dbReference type="ARBA" id="ARBA00022605"/>
    </source>
</evidence>
<dbReference type="Pfam" id="PF24621">
    <property type="entry name" value="DHQS_C"/>
    <property type="match status" value="1"/>
</dbReference>
<dbReference type="GO" id="GO:0003856">
    <property type="term" value="F:3-dehydroquinate synthase activity"/>
    <property type="evidence" value="ECO:0007669"/>
    <property type="project" value="UniProtKB-UniRule"/>
</dbReference>
<evidence type="ECO:0000256" key="8">
    <source>
        <dbReference type="ARBA" id="ARBA00017684"/>
    </source>
</evidence>
<feature type="binding site" evidence="18">
    <location>
        <begin position="168"/>
        <end position="171"/>
    </location>
    <ligand>
        <name>NAD(+)</name>
        <dbReference type="ChEBI" id="CHEBI:57540"/>
    </ligand>
</feature>
<protein>
    <recommendedName>
        <fullName evidence="8 18">3-dehydroquinate synthase</fullName>
        <shortName evidence="18">DHQS</shortName>
        <ecNumber evidence="7 18">4.2.3.4</ecNumber>
    </recommendedName>
</protein>
<keyword evidence="11 18" id="KW-0479">Metal-binding</keyword>
<dbReference type="Pfam" id="PF01761">
    <property type="entry name" value="DHQ_synthase"/>
    <property type="match status" value="1"/>
</dbReference>
<gene>
    <name evidence="18" type="primary">aroB</name>
    <name evidence="21" type="ORF">B4135_0292</name>
</gene>
<dbReference type="GO" id="GO:0008652">
    <property type="term" value="P:amino acid biosynthetic process"/>
    <property type="evidence" value="ECO:0007669"/>
    <property type="project" value="UniProtKB-KW"/>
</dbReference>
<accession>A0A150ME64</accession>